<dbReference type="EMBL" id="QDKL01000003">
    <property type="protein sequence ID" value="RZF20612.1"/>
    <property type="molecule type" value="Genomic_DNA"/>
</dbReference>
<name>A0ABY0ICC3_9BACT</name>
<feature type="signal peptide" evidence="1">
    <location>
        <begin position="1"/>
        <end position="20"/>
    </location>
</feature>
<reference evidence="3" key="1">
    <citation type="journal article" date="2019" name="Int. J. Syst. Evol. Microbiol.">
        <title>Halobacteriovorax valvorus sp. nov., a novel prokaryotic predator isolated from coastal seawater of China.</title>
        <authorList>
            <person name="Chen M.-X."/>
        </authorList>
    </citation>
    <scope>NUCLEOTIDE SEQUENCE [LARGE SCALE GENOMIC DNA]</scope>
    <source>
        <strain evidence="3">BL9</strain>
    </source>
</reference>
<accession>A0ABY0ICC3</accession>
<comment type="caution">
    <text evidence="2">The sequence shown here is derived from an EMBL/GenBank/DDBJ whole genome shotgun (WGS) entry which is preliminary data.</text>
</comment>
<dbReference type="RefSeq" id="WP_115362598.1">
    <property type="nucleotide sequence ID" value="NZ_QDKL01000003.1"/>
</dbReference>
<evidence type="ECO:0000313" key="3">
    <source>
        <dbReference type="Proteomes" id="UP000443582"/>
    </source>
</evidence>
<keyword evidence="3" id="KW-1185">Reference proteome</keyword>
<gene>
    <name evidence="2" type="ORF">DAY19_11545</name>
</gene>
<organism evidence="2 3">
    <name type="scientific">Halobacteriovorax vibrionivorans</name>
    <dbReference type="NCBI Taxonomy" id="2152716"/>
    <lineage>
        <taxon>Bacteria</taxon>
        <taxon>Pseudomonadati</taxon>
        <taxon>Bdellovibrionota</taxon>
        <taxon>Bacteriovoracia</taxon>
        <taxon>Bacteriovoracales</taxon>
        <taxon>Halobacteriovoraceae</taxon>
        <taxon>Halobacteriovorax</taxon>
    </lineage>
</organism>
<sequence>MKSKYILTMLFASFQLSSFALEVDSFTHRHVPLLDSLDKLDIYLNKALEDAIKEANHADDIFGNICHKGTLRRKVKKNLVASLRGLFVANPLQVYIDKGKLGDGYSVETKKSESVYQYIPLIYKPILKLTPYSPLILTNNAYIGSDKFSHMFNIGYLYYLKHIRHGQSVKEILKYGKRSESITWGGFFNGIISNGDLVANFQGLRFFMKLFGKGVDPLTGESYEDLAVIKCVQGEFKKVKEISFIDYVDDGMDEGLNCNSYTNGFMRKQIKKHLDNIGMECPVEPDRCEALGDKYEKYSKYLLHKDCR</sequence>
<feature type="chain" id="PRO_5046956882" evidence="1">
    <location>
        <begin position="21"/>
        <end position="308"/>
    </location>
</feature>
<dbReference type="Proteomes" id="UP000443582">
    <property type="component" value="Unassembled WGS sequence"/>
</dbReference>
<evidence type="ECO:0000313" key="2">
    <source>
        <dbReference type="EMBL" id="RZF20612.1"/>
    </source>
</evidence>
<evidence type="ECO:0000256" key="1">
    <source>
        <dbReference type="SAM" id="SignalP"/>
    </source>
</evidence>
<proteinExistence type="predicted"/>
<keyword evidence="1" id="KW-0732">Signal</keyword>
<protein>
    <submittedName>
        <fullName evidence="2">Uncharacterized protein</fullName>
    </submittedName>
</protein>